<keyword evidence="1 2" id="KW-0238">DNA-binding</keyword>
<dbReference type="GO" id="GO:0005829">
    <property type="term" value="C:cytosol"/>
    <property type="evidence" value="ECO:0007669"/>
    <property type="project" value="TreeGrafter"/>
</dbReference>
<dbReference type="PIRSF" id="PIRSF004555">
    <property type="entry name" value="UCP004555"/>
    <property type="match status" value="1"/>
</dbReference>
<organism evidence="4 5">
    <name type="scientific">Eiseniibacteriota bacterium</name>
    <dbReference type="NCBI Taxonomy" id="2212470"/>
    <lineage>
        <taxon>Bacteria</taxon>
        <taxon>Candidatus Eiseniibacteriota</taxon>
    </lineage>
</organism>
<dbReference type="PANTHER" id="PTHR33449:SF1">
    <property type="entry name" value="NUCLEOID-ASSOCIATED PROTEIN YBAB"/>
    <property type="match status" value="1"/>
</dbReference>
<feature type="coiled-coil region" evidence="3">
    <location>
        <begin position="4"/>
        <end position="31"/>
    </location>
</feature>
<dbReference type="Gene3D" id="3.30.1310.10">
    <property type="entry name" value="Nucleoid-associated protein YbaB-like domain"/>
    <property type="match status" value="1"/>
</dbReference>
<dbReference type="InterPro" id="IPR036894">
    <property type="entry name" value="YbaB-like_sf"/>
</dbReference>
<evidence type="ECO:0000313" key="5">
    <source>
        <dbReference type="Proteomes" id="UP000319771"/>
    </source>
</evidence>
<sequence length="101" mass="10909">MKSFGDMIKQAQKMQKQMAELQEKLADARFEATAGGGLVRAVVDGRRMLKELTLSPEALKDADATMLEDLALTAVGEAQRAADAHMQETLGKLTGGMNLPF</sequence>
<dbReference type="Proteomes" id="UP000319771">
    <property type="component" value="Unassembled WGS sequence"/>
</dbReference>
<dbReference type="HAMAP" id="MF_00274">
    <property type="entry name" value="DNA_YbaB_EbfC"/>
    <property type="match status" value="1"/>
</dbReference>
<protein>
    <recommendedName>
        <fullName evidence="2">Nucleoid-associated protein E6K81_09640</fullName>
    </recommendedName>
</protein>
<evidence type="ECO:0000313" key="4">
    <source>
        <dbReference type="EMBL" id="TMQ71622.1"/>
    </source>
</evidence>
<keyword evidence="2" id="KW-0963">Cytoplasm</keyword>
<evidence type="ECO:0000256" key="1">
    <source>
        <dbReference type="ARBA" id="ARBA00023125"/>
    </source>
</evidence>
<name>A0A538U6U7_UNCEI</name>
<evidence type="ECO:0000256" key="2">
    <source>
        <dbReference type="HAMAP-Rule" id="MF_00274"/>
    </source>
</evidence>
<dbReference type="EMBL" id="VBPB01000153">
    <property type="protein sequence ID" value="TMQ71622.1"/>
    <property type="molecule type" value="Genomic_DNA"/>
</dbReference>
<dbReference type="NCBIfam" id="TIGR00103">
    <property type="entry name" value="DNA_YbaB_EbfC"/>
    <property type="match status" value="1"/>
</dbReference>
<dbReference type="InterPro" id="IPR004401">
    <property type="entry name" value="YbaB/EbfC"/>
</dbReference>
<comment type="subcellular location">
    <subcellularLocation>
        <location evidence="2">Cytoplasm</location>
        <location evidence="2">Nucleoid</location>
    </subcellularLocation>
</comment>
<dbReference type="GO" id="GO:0043590">
    <property type="term" value="C:bacterial nucleoid"/>
    <property type="evidence" value="ECO:0007669"/>
    <property type="project" value="UniProtKB-UniRule"/>
</dbReference>
<comment type="similarity">
    <text evidence="2">Belongs to the YbaB/EbfC family.</text>
</comment>
<keyword evidence="3" id="KW-0175">Coiled coil</keyword>
<accession>A0A538U6U7</accession>
<dbReference type="AlphaFoldDB" id="A0A538U6U7"/>
<dbReference type="PANTHER" id="PTHR33449">
    <property type="entry name" value="NUCLEOID-ASSOCIATED PROTEIN YBAB"/>
    <property type="match status" value="1"/>
</dbReference>
<comment type="function">
    <text evidence="2">Binds to DNA and alters its conformation. May be involved in regulation of gene expression, nucleoid organization and DNA protection.</text>
</comment>
<dbReference type="GO" id="GO:0003677">
    <property type="term" value="F:DNA binding"/>
    <property type="evidence" value="ECO:0007669"/>
    <property type="project" value="UniProtKB-UniRule"/>
</dbReference>
<dbReference type="SUPFAM" id="SSF82607">
    <property type="entry name" value="YbaB-like"/>
    <property type="match status" value="1"/>
</dbReference>
<comment type="subunit">
    <text evidence="2">Homodimer.</text>
</comment>
<evidence type="ECO:0000256" key="3">
    <source>
        <dbReference type="SAM" id="Coils"/>
    </source>
</evidence>
<dbReference type="Pfam" id="PF02575">
    <property type="entry name" value="YbaB_DNA_bd"/>
    <property type="match status" value="1"/>
</dbReference>
<gene>
    <name evidence="4" type="ORF">E6K81_09640</name>
</gene>
<reference evidence="4 5" key="1">
    <citation type="journal article" date="2019" name="Nat. Microbiol.">
        <title>Mediterranean grassland soil C-N compound turnover is dependent on rainfall and depth, and is mediated by genomically divergent microorganisms.</title>
        <authorList>
            <person name="Diamond S."/>
            <person name="Andeer P.F."/>
            <person name="Li Z."/>
            <person name="Crits-Christoph A."/>
            <person name="Burstein D."/>
            <person name="Anantharaman K."/>
            <person name="Lane K.R."/>
            <person name="Thomas B.C."/>
            <person name="Pan C."/>
            <person name="Northen T.R."/>
            <person name="Banfield J.F."/>
        </authorList>
    </citation>
    <scope>NUCLEOTIDE SEQUENCE [LARGE SCALE GENOMIC DNA]</scope>
    <source>
        <strain evidence="4">WS_11</strain>
    </source>
</reference>
<proteinExistence type="inferred from homology"/>
<comment type="caution">
    <text evidence="4">The sequence shown here is derived from an EMBL/GenBank/DDBJ whole genome shotgun (WGS) entry which is preliminary data.</text>
</comment>